<protein>
    <submittedName>
        <fullName evidence="1">Uncharacterized protein</fullName>
    </submittedName>
</protein>
<organism evidence="1 2">
    <name type="scientific">Tangfeifania diversioriginum</name>
    <dbReference type="NCBI Taxonomy" id="1168035"/>
    <lineage>
        <taxon>Bacteria</taxon>
        <taxon>Pseudomonadati</taxon>
        <taxon>Bacteroidota</taxon>
        <taxon>Bacteroidia</taxon>
        <taxon>Marinilabiliales</taxon>
        <taxon>Prolixibacteraceae</taxon>
        <taxon>Tangfeifania</taxon>
    </lineage>
</organism>
<name>A0A1M6PIE3_9BACT</name>
<dbReference type="Proteomes" id="UP000184050">
    <property type="component" value="Unassembled WGS sequence"/>
</dbReference>
<dbReference type="AlphaFoldDB" id="A0A1M6PIE3"/>
<sequence length="37" mass="4331">MPGYDFQILPIHINTEVLNKRMAGSPKFIQIFFLTLH</sequence>
<dbReference type="EMBL" id="FQZE01000061">
    <property type="protein sequence ID" value="SHK07687.1"/>
    <property type="molecule type" value="Genomic_DNA"/>
</dbReference>
<accession>A0A1M6PIE3</accession>
<keyword evidence="2" id="KW-1185">Reference proteome</keyword>
<evidence type="ECO:0000313" key="1">
    <source>
        <dbReference type="EMBL" id="SHK07687.1"/>
    </source>
</evidence>
<proteinExistence type="predicted"/>
<dbReference type="STRING" id="1168035.SAMN05444280_1616"/>
<evidence type="ECO:0000313" key="2">
    <source>
        <dbReference type="Proteomes" id="UP000184050"/>
    </source>
</evidence>
<gene>
    <name evidence="1" type="ORF">SAMN05444280_1616</name>
</gene>
<reference evidence="1 2" key="1">
    <citation type="submission" date="2016-11" db="EMBL/GenBank/DDBJ databases">
        <authorList>
            <person name="Jaros S."/>
            <person name="Januszkiewicz K."/>
            <person name="Wedrychowicz H."/>
        </authorList>
    </citation>
    <scope>NUCLEOTIDE SEQUENCE [LARGE SCALE GENOMIC DNA]</scope>
    <source>
        <strain evidence="1 2">DSM 27063</strain>
    </source>
</reference>